<dbReference type="Proteomes" id="UP001288387">
    <property type="component" value="Unassembled WGS sequence"/>
</dbReference>
<dbReference type="EMBL" id="JAXRVB010000005">
    <property type="protein sequence ID" value="MDZ5764126.1"/>
    <property type="molecule type" value="Genomic_DNA"/>
</dbReference>
<organism evidence="1 2">
    <name type="scientific">Stenotrophomonas maltophilia</name>
    <name type="common">Pseudomonas maltophilia</name>
    <name type="synonym">Xanthomonas maltophilia</name>
    <dbReference type="NCBI Taxonomy" id="40324"/>
    <lineage>
        <taxon>Bacteria</taxon>
        <taxon>Pseudomonadati</taxon>
        <taxon>Pseudomonadota</taxon>
        <taxon>Gammaproteobacteria</taxon>
        <taxon>Lysobacterales</taxon>
        <taxon>Lysobacteraceae</taxon>
        <taxon>Stenotrophomonas</taxon>
        <taxon>Stenotrophomonas maltophilia group</taxon>
    </lineage>
</organism>
<gene>
    <name evidence="1" type="ORF">U4I38_06510</name>
</gene>
<dbReference type="AlphaFoldDB" id="A0AAJ2WM46"/>
<evidence type="ECO:0000313" key="1">
    <source>
        <dbReference type="EMBL" id="MDZ5764126.1"/>
    </source>
</evidence>
<comment type="caution">
    <text evidence="1">The sequence shown here is derived from an EMBL/GenBank/DDBJ whole genome shotgun (WGS) entry which is preliminary data.</text>
</comment>
<name>A0AAJ2WM46_STEMA</name>
<proteinExistence type="predicted"/>
<sequence length="232" mass="25962">MTEKLATLPTNCPVLRDAFETISAIAVEAVWLPNQAKAITLGQAQTALRDLHHRLPRLQDLRVFETAVTAYRATLRSSMQDGDTPLCDTTRARLAQADELLELVRNQSRTVIDPADPWRGLYHPSRLPARNADGEILCHPDVPMWADGREVSLRPLFLAQGFDLQVTFGDFTEEAVETGDHRYWDEMRAWQPTGPGADWRLVWLGDTEDGPAAWFVRPLAAEALVAWEAAHG</sequence>
<protein>
    <submittedName>
        <fullName evidence="1">Uncharacterized protein</fullName>
    </submittedName>
</protein>
<reference evidence="1" key="1">
    <citation type="submission" date="2023-12" db="EMBL/GenBank/DDBJ databases">
        <title>'Antibacterial potential of Stenotrophomonas maltophilia cystic fibrosis isolates' (manuscript under preparation).</title>
        <authorList>
            <person name="Crisan C.V."/>
            <person name="Pettis M."/>
            <person name="Goldberg J.B."/>
        </authorList>
    </citation>
    <scope>NUCLEOTIDE SEQUENCE</scope>
    <source>
        <strain evidence="1">CCV129</strain>
    </source>
</reference>
<accession>A0AAJ2WM46</accession>
<dbReference type="RefSeq" id="WP_279702394.1">
    <property type="nucleotide sequence ID" value="NZ_JAOBYX010000007.1"/>
</dbReference>
<evidence type="ECO:0000313" key="2">
    <source>
        <dbReference type="Proteomes" id="UP001288387"/>
    </source>
</evidence>